<dbReference type="InterPro" id="IPR036397">
    <property type="entry name" value="RNaseH_sf"/>
</dbReference>
<dbReference type="PANTHER" id="PTHR47723">
    <property type="entry name" value="OS05G0353850 PROTEIN"/>
    <property type="match status" value="1"/>
</dbReference>
<keyword evidence="3" id="KW-1185">Reference proteome</keyword>
<dbReference type="PANTHER" id="PTHR47723:SF22">
    <property type="entry name" value="RNASE H TYPE-1 DOMAIN-CONTAINING PROTEIN"/>
    <property type="match status" value="1"/>
</dbReference>
<dbReference type="PROSITE" id="PS50879">
    <property type="entry name" value="RNASE_H_1"/>
    <property type="match status" value="1"/>
</dbReference>
<dbReference type="InterPro" id="IPR044730">
    <property type="entry name" value="RNase_H-like_dom_plant"/>
</dbReference>
<accession>A0AAD9X6R1</accession>
<sequence length="241" mass="27082">MPVSFNNWLEEWMNLCYDVRSSRVWKVVFHTVCWSIWESMNDVIFNQGLADAGMVAELVRWMVVWWFKNYGPGAPTSPTIMILNPKVGCVDSSKIRRKTVIRWCHPPEGAFMFNVDGSSRGNPGPSGIGGILRNHVGDTICMFSSFLGMGLSSSFAEIFVILKACELYEKESCPAVNRIIIESDSKSVVSWTNGGVGVGNVRMMDIIMDIREILSRNSPKRSSLPREVAMFLLIFSLSWVP</sequence>
<feature type="domain" description="RNase H type-1" evidence="1">
    <location>
        <begin position="107"/>
        <end position="241"/>
    </location>
</feature>
<dbReference type="SUPFAM" id="SSF53098">
    <property type="entry name" value="Ribonuclease H-like"/>
    <property type="match status" value="1"/>
</dbReference>
<reference evidence="2" key="1">
    <citation type="journal article" date="2023" name="Plant J.">
        <title>Genome sequences and population genomics provide insights into the demographic history, inbreeding, and mutation load of two 'living fossil' tree species of Dipteronia.</title>
        <authorList>
            <person name="Feng Y."/>
            <person name="Comes H.P."/>
            <person name="Chen J."/>
            <person name="Zhu S."/>
            <person name="Lu R."/>
            <person name="Zhang X."/>
            <person name="Li P."/>
            <person name="Qiu J."/>
            <person name="Olsen K.M."/>
            <person name="Qiu Y."/>
        </authorList>
    </citation>
    <scope>NUCLEOTIDE SEQUENCE</scope>
    <source>
        <strain evidence="2">KIB01</strain>
    </source>
</reference>
<comment type="caution">
    <text evidence="2">The sequence shown here is derived from an EMBL/GenBank/DDBJ whole genome shotgun (WGS) entry which is preliminary data.</text>
</comment>
<dbReference type="AlphaFoldDB" id="A0AAD9X6R1"/>
<protein>
    <recommendedName>
        <fullName evidence="1">RNase H type-1 domain-containing protein</fullName>
    </recommendedName>
</protein>
<evidence type="ECO:0000313" key="3">
    <source>
        <dbReference type="Proteomes" id="UP001280121"/>
    </source>
</evidence>
<dbReference type="Pfam" id="PF13456">
    <property type="entry name" value="RVT_3"/>
    <property type="match status" value="1"/>
</dbReference>
<dbReference type="GO" id="GO:0003676">
    <property type="term" value="F:nucleic acid binding"/>
    <property type="evidence" value="ECO:0007669"/>
    <property type="project" value="InterPro"/>
</dbReference>
<evidence type="ECO:0000259" key="1">
    <source>
        <dbReference type="PROSITE" id="PS50879"/>
    </source>
</evidence>
<name>A0AAD9X6R1_9ROSI</name>
<dbReference type="InterPro" id="IPR012337">
    <property type="entry name" value="RNaseH-like_sf"/>
</dbReference>
<proteinExistence type="predicted"/>
<dbReference type="Gene3D" id="3.30.420.10">
    <property type="entry name" value="Ribonuclease H-like superfamily/Ribonuclease H"/>
    <property type="match status" value="1"/>
</dbReference>
<organism evidence="2 3">
    <name type="scientific">Dipteronia dyeriana</name>
    <dbReference type="NCBI Taxonomy" id="168575"/>
    <lineage>
        <taxon>Eukaryota</taxon>
        <taxon>Viridiplantae</taxon>
        <taxon>Streptophyta</taxon>
        <taxon>Embryophyta</taxon>
        <taxon>Tracheophyta</taxon>
        <taxon>Spermatophyta</taxon>
        <taxon>Magnoliopsida</taxon>
        <taxon>eudicotyledons</taxon>
        <taxon>Gunneridae</taxon>
        <taxon>Pentapetalae</taxon>
        <taxon>rosids</taxon>
        <taxon>malvids</taxon>
        <taxon>Sapindales</taxon>
        <taxon>Sapindaceae</taxon>
        <taxon>Hippocastanoideae</taxon>
        <taxon>Acereae</taxon>
        <taxon>Dipteronia</taxon>
    </lineage>
</organism>
<gene>
    <name evidence="2" type="ORF">Ddye_013622</name>
</gene>
<dbReference type="CDD" id="cd06222">
    <property type="entry name" value="RNase_H_like"/>
    <property type="match status" value="1"/>
</dbReference>
<dbReference type="GO" id="GO:0004523">
    <property type="term" value="F:RNA-DNA hybrid ribonuclease activity"/>
    <property type="evidence" value="ECO:0007669"/>
    <property type="project" value="InterPro"/>
</dbReference>
<evidence type="ECO:0000313" key="2">
    <source>
        <dbReference type="EMBL" id="KAK2653766.1"/>
    </source>
</evidence>
<dbReference type="EMBL" id="JANJYI010000004">
    <property type="protein sequence ID" value="KAK2653766.1"/>
    <property type="molecule type" value="Genomic_DNA"/>
</dbReference>
<dbReference type="Proteomes" id="UP001280121">
    <property type="component" value="Unassembled WGS sequence"/>
</dbReference>
<dbReference type="InterPro" id="IPR002156">
    <property type="entry name" value="RNaseH_domain"/>
</dbReference>
<dbReference type="InterPro" id="IPR053151">
    <property type="entry name" value="RNase_H-like"/>
</dbReference>